<evidence type="ECO:0000313" key="3">
    <source>
        <dbReference type="Proteomes" id="UP000799750"/>
    </source>
</evidence>
<reference evidence="2" key="1">
    <citation type="journal article" date="2020" name="Stud. Mycol.">
        <title>101 Dothideomycetes genomes: a test case for predicting lifestyles and emergence of pathogens.</title>
        <authorList>
            <person name="Haridas S."/>
            <person name="Albert R."/>
            <person name="Binder M."/>
            <person name="Bloem J."/>
            <person name="Labutti K."/>
            <person name="Salamov A."/>
            <person name="Andreopoulos B."/>
            <person name="Baker S."/>
            <person name="Barry K."/>
            <person name="Bills G."/>
            <person name="Bluhm B."/>
            <person name="Cannon C."/>
            <person name="Castanera R."/>
            <person name="Culley D."/>
            <person name="Daum C."/>
            <person name="Ezra D."/>
            <person name="Gonzalez J."/>
            <person name="Henrissat B."/>
            <person name="Kuo A."/>
            <person name="Liang C."/>
            <person name="Lipzen A."/>
            <person name="Lutzoni F."/>
            <person name="Magnuson J."/>
            <person name="Mondo S."/>
            <person name="Nolan M."/>
            <person name="Ohm R."/>
            <person name="Pangilinan J."/>
            <person name="Park H.-J."/>
            <person name="Ramirez L."/>
            <person name="Alfaro M."/>
            <person name="Sun H."/>
            <person name="Tritt A."/>
            <person name="Yoshinaga Y."/>
            <person name="Zwiers L.-H."/>
            <person name="Turgeon B."/>
            <person name="Goodwin S."/>
            <person name="Spatafora J."/>
            <person name="Crous P."/>
            <person name="Grigoriev I."/>
        </authorList>
    </citation>
    <scope>NUCLEOTIDE SEQUENCE</scope>
    <source>
        <strain evidence="2">CBS 269.34</strain>
    </source>
</reference>
<sequence length="190" mass="21429">MNQQFLFILFLCLAASVLALPGKPRHESNPTHESHAFDFSRLQQRQVDRGFNNVYYLANCAGGSKVAFYENMDDSHDPSHQPDITQTAIGSKGRIDASHLMVVWEDNTIKMLEDTSRDFEVHIKKIKWHKEKAAIPAGGGADRDGPLACFKDNGRNLFQAVRGDRCSAFYFCWRKAHAQPVPTEPGEVHE</sequence>
<evidence type="ECO:0000313" key="2">
    <source>
        <dbReference type="EMBL" id="KAF2494446.1"/>
    </source>
</evidence>
<protein>
    <submittedName>
        <fullName evidence="2">Uncharacterized protein</fullName>
    </submittedName>
</protein>
<dbReference type="EMBL" id="MU004190">
    <property type="protein sequence ID" value="KAF2494446.1"/>
    <property type="molecule type" value="Genomic_DNA"/>
</dbReference>
<keyword evidence="1" id="KW-0732">Signal</keyword>
<proteinExistence type="predicted"/>
<dbReference type="OrthoDB" id="10417672at2759"/>
<dbReference type="Proteomes" id="UP000799750">
    <property type="component" value="Unassembled WGS sequence"/>
</dbReference>
<evidence type="ECO:0000256" key="1">
    <source>
        <dbReference type="SAM" id="SignalP"/>
    </source>
</evidence>
<keyword evidence="3" id="KW-1185">Reference proteome</keyword>
<accession>A0A6A6QQL1</accession>
<organism evidence="2 3">
    <name type="scientific">Lophium mytilinum</name>
    <dbReference type="NCBI Taxonomy" id="390894"/>
    <lineage>
        <taxon>Eukaryota</taxon>
        <taxon>Fungi</taxon>
        <taxon>Dikarya</taxon>
        <taxon>Ascomycota</taxon>
        <taxon>Pezizomycotina</taxon>
        <taxon>Dothideomycetes</taxon>
        <taxon>Pleosporomycetidae</taxon>
        <taxon>Mytilinidiales</taxon>
        <taxon>Mytilinidiaceae</taxon>
        <taxon>Lophium</taxon>
    </lineage>
</organism>
<name>A0A6A6QQL1_9PEZI</name>
<feature type="signal peptide" evidence="1">
    <location>
        <begin position="1"/>
        <end position="19"/>
    </location>
</feature>
<feature type="chain" id="PRO_5025580808" evidence="1">
    <location>
        <begin position="20"/>
        <end position="190"/>
    </location>
</feature>
<gene>
    <name evidence="2" type="ORF">BU16DRAFT_539733</name>
</gene>
<dbReference type="AlphaFoldDB" id="A0A6A6QQL1"/>